<name>A0ABY3SED4_9BACL</name>
<feature type="chain" id="PRO_5045149590" evidence="1">
    <location>
        <begin position="23"/>
        <end position="530"/>
    </location>
</feature>
<dbReference type="SUPFAM" id="SSF53850">
    <property type="entry name" value="Periplasmic binding protein-like II"/>
    <property type="match status" value="1"/>
</dbReference>
<gene>
    <name evidence="3" type="ORF">L0M14_18935</name>
</gene>
<evidence type="ECO:0000259" key="2">
    <source>
        <dbReference type="Pfam" id="PF12010"/>
    </source>
</evidence>
<feature type="domain" description="DUF3502" evidence="2">
    <location>
        <begin position="459"/>
        <end position="526"/>
    </location>
</feature>
<keyword evidence="1" id="KW-0732">Signal</keyword>
<dbReference type="Gene3D" id="3.40.190.10">
    <property type="entry name" value="Periplasmic binding protein-like II"/>
    <property type="match status" value="2"/>
</dbReference>
<dbReference type="Proteomes" id="UP001649230">
    <property type="component" value="Chromosome"/>
</dbReference>
<dbReference type="EMBL" id="CP090978">
    <property type="protein sequence ID" value="UJF31830.1"/>
    <property type="molecule type" value="Genomic_DNA"/>
</dbReference>
<dbReference type="InterPro" id="IPR022627">
    <property type="entry name" value="DUF3502"/>
</dbReference>
<organism evidence="3 4">
    <name type="scientific">Paenibacillus hexagrammi</name>
    <dbReference type="NCBI Taxonomy" id="2908839"/>
    <lineage>
        <taxon>Bacteria</taxon>
        <taxon>Bacillati</taxon>
        <taxon>Bacillota</taxon>
        <taxon>Bacilli</taxon>
        <taxon>Bacillales</taxon>
        <taxon>Paenibacillaceae</taxon>
        <taxon>Paenibacillus</taxon>
    </lineage>
</organism>
<accession>A0ABY3SED4</accession>
<evidence type="ECO:0000256" key="1">
    <source>
        <dbReference type="SAM" id="SignalP"/>
    </source>
</evidence>
<dbReference type="InterPro" id="IPR050490">
    <property type="entry name" value="Bact_solute-bd_prot1"/>
</dbReference>
<reference evidence="3 4" key="1">
    <citation type="journal article" date="2024" name="Int. J. Syst. Evol. Microbiol.">
        <title>Paenibacillus hexagrammi sp. nov., a novel bacterium isolated from the gut content of Hexagrammos agrammus.</title>
        <authorList>
            <person name="Jung H.K."/>
            <person name="Kim D.G."/>
            <person name="Zin H."/>
            <person name="Park J."/>
            <person name="Jung H."/>
            <person name="Kim Y.O."/>
            <person name="Kong H.J."/>
            <person name="Kim J.W."/>
            <person name="Kim Y.S."/>
        </authorList>
    </citation>
    <scope>NUCLEOTIDE SEQUENCE [LARGE SCALE GENOMIC DNA]</scope>
    <source>
        <strain evidence="3 4">YPD9-1</strain>
    </source>
</reference>
<dbReference type="PROSITE" id="PS51257">
    <property type="entry name" value="PROKAR_LIPOPROTEIN"/>
    <property type="match status" value="1"/>
</dbReference>
<keyword evidence="4" id="KW-1185">Reference proteome</keyword>
<dbReference type="InterPro" id="IPR006059">
    <property type="entry name" value="SBP"/>
</dbReference>
<evidence type="ECO:0000313" key="3">
    <source>
        <dbReference type="EMBL" id="UJF31830.1"/>
    </source>
</evidence>
<sequence>MNSKKGLTVLLTTLLSSAIVFSGCSSNTTKSGSSSSESPKNTASSTAAAVKSDLKPYEVVMVYPDSTQRDLEKVQNAMNEYLKSTYPEMNMTVKLNPVDWGAWGDKTNLMFASGEKFDTIFTANWLGFESQVNKGALLPLDDLLKQYGPDIEKVEKDYHSGATRGGKIYGIHTHQELGGSQGIVVRKDLAEKYHFDLAALAKSRKMEDLEPMLKTIKENEPGITPMVGLPLPLEAYFKSGKMEMILDPVGLVRSNKDFKAVSYYDTDEYMNLARLTHSWFKQGYINKDASTSVQSNNDGWSKMKTGNAFAIAGADMEIVSDNSVPAPMPIRSKQVGMDLIQIPFNIDSLRTRKLADTTQAISKNSEDPARAMMLLNLFFKDAKLLSLFNYGIEGTHYVLKNGQVDLPEGKTTDNVGFYHDNQWQIGNQMLNYTRVGEDPKKYENYEKFNKDVAADPSIIFGFIFDSEPVKNELIAIENVRKTYDAGLNSGTLDPDVEVPKLTSKLKAAGIDKVVAEVQKQLDEWRKANGK</sequence>
<evidence type="ECO:0000313" key="4">
    <source>
        <dbReference type="Proteomes" id="UP001649230"/>
    </source>
</evidence>
<proteinExistence type="predicted"/>
<dbReference type="RefSeq" id="WP_235118175.1">
    <property type="nucleotide sequence ID" value="NZ_CP090978.1"/>
</dbReference>
<dbReference type="Pfam" id="PF12010">
    <property type="entry name" value="DUF3502"/>
    <property type="match status" value="1"/>
</dbReference>
<dbReference type="Pfam" id="PF01547">
    <property type="entry name" value="SBP_bac_1"/>
    <property type="match status" value="1"/>
</dbReference>
<feature type="signal peptide" evidence="1">
    <location>
        <begin position="1"/>
        <end position="22"/>
    </location>
</feature>
<protein>
    <submittedName>
        <fullName evidence="3">ABC transporter substrate-binding protein</fullName>
    </submittedName>
</protein>
<dbReference type="PANTHER" id="PTHR43649:SF17">
    <property type="entry name" value="ABC TRANSPORTER SOLUTE BINDING PROTEIN-SUGAR TRANSPORT"/>
    <property type="match status" value="1"/>
</dbReference>
<dbReference type="PANTHER" id="PTHR43649">
    <property type="entry name" value="ARABINOSE-BINDING PROTEIN-RELATED"/>
    <property type="match status" value="1"/>
</dbReference>